<evidence type="ECO:0000313" key="2">
    <source>
        <dbReference type="Proteomes" id="UP000571084"/>
    </source>
</evidence>
<dbReference type="Proteomes" id="UP000571084">
    <property type="component" value="Unassembled WGS sequence"/>
</dbReference>
<dbReference type="RefSeq" id="WP_168052755.1">
    <property type="nucleotide sequence ID" value="NZ_JAAOZT010000002.1"/>
</dbReference>
<sequence length="57" mass="6366">MFAKSTYALLIDKLDLRNWFISRSHALRADHLAAVGEVLDAQTATFIHQLGGMAGHW</sequence>
<dbReference type="EMBL" id="JACHHQ010000001">
    <property type="protein sequence ID" value="MBB5198651.1"/>
    <property type="molecule type" value="Genomic_DNA"/>
</dbReference>
<name>A0A840RPV7_9BURK</name>
<evidence type="ECO:0000313" key="1">
    <source>
        <dbReference type="EMBL" id="MBB5198651.1"/>
    </source>
</evidence>
<comment type="caution">
    <text evidence="1">The sequence shown here is derived from an EMBL/GenBank/DDBJ whole genome shotgun (WGS) entry which is preliminary data.</text>
</comment>
<proteinExistence type="predicted"/>
<reference evidence="1 2" key="1">
    <citation type="submission" date="2020-08" db="EMBL/GenBank/DDBJ databases">
        <title>Genomic Encyclopedia of Type Strains, Phase IV (KMG-IV): sequencing the most valuable type-strain genomes for metagenomic binning, comparative biology and taxonomic classification.</title>
        <authorList>
            <person name="Goeker M."/>
        </authorList>
    </citation>
    <scope>NUCLEOTIDE SEQUENCE [LARGE SCALE GENOMIC DNA]</scope>
    <source>
        <strain evidence="1 2">DSM 23240</strain>
    </source>
</reference>
<keyword evidence="2" id="KW-1185">Reference proteome</keyword>
<protein>
    <submittedName>
        <fullName evidence="1">Uncharacterized protein</fullName>
    </submittedName>
</protein>
<accession>A0A840RPV7</accession>
<gene>
    <name evidence="1" type="ORF">HNR39_000461</name>
</gene>
<dbReference type="AlphaFoldDB" id="A0A840RPV7"/>
<organism evidence="1 2">
    <name type="scientific">Glaciimonas immobilis</name>
    <dbReference type="NCBI Taxonomy" id="728004"/>
    <lineage>
        <taxon>Bacteria</taxon>
        <taxon>Pseudomonadati</taxon>
        <taxon>Pseudomonadota</taxon>
        <taxon>Betaproteobacteria</taxon>
        <taxon>Burkholderiales</taxon>
        <taxon>Oxalobacteraceae</taxon>
        <taxon>Glaciimonas</taxon>
    </lineage>
</organism>